<comment type="caution">
    <text evidence="1">The sequence shown here is derived from an EMBL/GenBank/DDBJ whole genome shotgun (WGS) entry which is preliminary data.</text>
</comment>
<proteinExistence type="predicted"/>
<accession>A0A9P5JV74</accession>
<organism evidence="1 2">
    <name type="scientific">Russula ochroleuca</name>
    <dbReference type="NCBI Taxonomy" id="152965"/>
    <lineage>
        <taxon>Eukaryota</taxon>
        <taxon>Fungi</taxon>
        <taxon>Dikarya</taxon>
        <taxon>Basidiomycota</taxon>
        <taxon>Agaricomycotina</taxon>
        <taxon>Agaricomycetes</taxon>
        <taxon>Russulales</taxon>
        <taxon>Russulaceae</taxon>
        <taxon>Russula</taxon>
    </lineage>
</organism>
<reference evidence="1" key="2">
    <citation type="journal article" date="2020" name="Nat. Commun.">
        <title>Large-scale genome sequencing of mycorrhizal fungi provides insights into the early evolution of symbiotic traits.</title>
        <authorList>
            <person name="Miyauchi S."/>
            <person name="Kiss E."/>
            <person name="Kuo A."/>
            <person name="Drula E."/>
            <person name="Kohler A."/>
            <person name="Sanchez-Garcia M."/>
            <person name="Morin E."/>
            <person name="Andreopoulos B."/>
            <person name="Barry K.W."/>
            <person name="Bonito G."/>
            <person name="Buee M."/>
            <person name="Carver A."/>
            <person name="Chen C."/>
            <person name="Cichocki N."/>
            <person name="Clum A."/>
            <person name="Culley D."/>
            <person name="Crous P.W."/>
            <person name="Fauchery L."/>
            <person name="Girlanda M."/>
            <person name="Hayes R.D."/>
            <person name="Keri Z."/>
            <person name="LaButti K."/>
            <person name="Lipzen A."/>
            <person name="Lombard V."/>
            <person name="Magnuson J."/>
            <person name="Maillard F."/>
            <person name="Murat C."/>
            <person name="Nolan M."/>
            <person name="Ohm R.A."/>
            <person name="Pangilinan J."/>
            <person name="Pereira M.F."/>
            <person name="Perotto S."/>
            <person name="Peter M."/>
            <person name="Pfister S."/>
            <person name="Riley R."/>
            <person name="Sitrit Y."/>
            <person name="Stielow J.B."/>
            <person name="Szollosi G."/>
            <person name="Zifcakova L."/>
            <person name="Stursova M."/>
            <person name="Spatafora J.W."/>
            <person name="Tedersoo L."/>
            <person name="Vaario L.M."/>
            <person name="Yamada A."/>
            <person name="Yan M."/>
            <person name="Wang P."/>
            <person name="Xu J."/>
            <person name="Bruns T."/>
            <person name="Baldrian P."/>
            <person name="Vilgalys R."/>
            <person name="Dunand C."/>
            <person name="Henrissat B."/>
            <person name="Grigoriev I.V."/>
            <person name="Hibbett D."/>
            <person name="Nagy L.G."/>
            <person name="Martin F.M."/>
        </authorList>
    </citation>
    <scope>NUCLEOTIDE SEQUENCE</scope>
    <source>
        <strain evidence="1">Prilba</strain>
    </source>
</reference>
<dbReference type="AlphaFoldDB" id="A0A9P5JV74"/>
<keyword evidence="2" id="KW-1185">Reference proteome</keyword>
<sequence>MWGLMSARCEAEEPACRHSRARGRHVIETDDRAMKALIRPGYSVAHDCFYRSACTKRVARSAATTVAKQLTPGTVGRMDQIWIDRYGHVYGLSKVGNKSDHRFMWCGASRPERRQERRAAEFPNRVLRKKPLIAENPEDLSQNQKIRNFRLSDRQEGSNSWEVRLKPPVRRSRGREPFTTHAPAARDEVVHRNAPIPPITASEDHSVKFSPARSCLAARYGLGCHDRFRLCSAGHAWTGVHTAFPTPISNATTLLLPSISLKAEERPSMTASLQPRWSFIELLFLRHEWEEQSRRAENPEVRRGFSVEAQLDLEDDLPTLSQGWRIKWAWSNAPGQKEWRDATAAVGNP</sequence>
<dbReference type="EMBL" id="WHVB01000051">
    <property type="protein sequence ID" value="KAF8464933.1"/>
    <property type="molecule type" value="Genomic_DNA"/>
</dbReference>
<evidence type="ECO:0000313" key="2">
    <source>
        <dbReference type="Proteomes" id="UP000759537"/>
    </source>
</evidence>
<reference evidence="1" key="1">
    <citation type="submission" date="2019-10" db="EMBL/GenBank/DDBJ databases">
        <authorList>
            <consortium name="DOE Joint Genome Institute"/>
            <person name="Kuo A."/>
            <person name="Miyauchi S."/>
            <person name="Kiss E."/>
            <person name="Drula E."/>
            <person name="Kohler A."/>
            <person name="Sanchez-Garcia M."/>
            <person name="Andreopoulos B."/>
            <person name="Barry K.W."/>
            <person name="Bonito G."/>
            <person name="Buee M."/>
            <person name="Carver A."/>
            <person name="Chen C."/>
            <person name="Cichocki N."/>
            <person name="Clum A."/>
            <person name="Culley D."/>
            <person name="Crous P.W."/>
            <person name="Fauchery L."/>
            <person name="Girlanda M."/>
            <person name="Hayes R."/>
            <person name="Keri Z."/>
            <person name="LaButti K."/>
            <person name="Lipzen A."/>
            <person name="Lombard V."/>
            <person name="Magnuson J."/>
            <person name="Maillard F."/>
            <person name="Morin E."/>
            <person name="Murat C."/>
            <person name="Nolan M."/>
            <person name="Ohm R."/>
            <person name="Pangilinan J."/>
            <person name="Pereira M."/>
            <person name="Perotto S."/>
            <person name="Peter M."/>
            <person name="Riley R."/>
            <person name="Sitrit Y."/>
            <person name="Stielow B."/>
            <person name="Szollosi G."/>
            <person name="Zifcakova L."/>
            <person name="Stursova M."/>
            <person name="Spatafora J.W."/>
            <person name="Tedersoo L."/>
            <person name="Vaario L.-M."/>
            <person name="Yamada A."/>
            <person name="Yan M."/>
            <person name="Wang P."/>
            <person name="Xu J."/>
            <person name="Bruns T."/>
            <person name="Baldrian P."/>
            <person name="Vilgalys R."/>
            <person name="Henrissat B."/>
            <person name="Grigoriev I.V."/>
            <person name="Hibbett D."/>
            <person name="Nagy L.G."/>
            <person name="Martin F.M."/>
        </authorList>
    </citation>
    <scope>NUCLEOTIDE SEQUENCE</scope>
    <source>
        <strain evidence="1">Prilba</strain>
    </source>
</reference>
<dbReference type="Proteomes" id="UP000759537">
    <property type="component" value="Unassembled WGS sequence"/>
</dbReference>
<protein>
    <submittedName>
        <fullName evidence="1">Uncharacterized protein</fullName>
    </submittedName>
</protein>
<evidence type="ECO:0000313" key="1">
    <source>
        <dbReference type="EMBL" id="KAF8464933.1"/>
    </source>
</evidence>
<name>A0A9P5JV74_9AGAM</name>
<gene>
    <name evidence="1" type="ORF">DFH94DRAFT_848745</name>
</gene>